<keyword evidence="10" id="KW-0969">Cilium</keyword>
<dbReference type="Pfam" id="PF00460">
    <property type="entry name" value="Flg_bb_rod"/>
    <property type="match status" value="1"/>
</dbReference>
<keyword evidence="3 6" id="KW-0975">Bacterial flagellum</keyword>
<gene>
    <name evidence="10" type="ORF">GTZ99_13150</name>
</gene>
<dbReference type="Pfam" id="PF22692">
    <property type="entry name" value="LlgE_F_G_D1"/>
    <property type="match status" value="1"/>
</dbReference>
<comment type="caution">
    <text evidence="10">The sequence shown here is derived from an EMBL/GenBank/DDBJ whole genome shotgun (WGS) entry which is preliminary data.</text>
</comment>
<keyword evidence="11" id="KW-1185">Reference proteome</keyword>
<dbReference type="PANTHER" id="PTHR30435:SF18">
    <property type="entry name" value="FLAGELLAR BASAL-BODY ROD PROTEIN FLGF"/>
    <property type="match status" value="1"/>
</dbReference>
<evidence type="ECO:0000256" key="4">
    <source>
        <dbReference type="ARBA" id="ARBA00038560"/>
    </source>
</evidence>
<keyword evidence="10" id="KW-0966">Cell projection</keyword>
<dbReference type="NCBIfam" id="TIGR03506">
    <property type="entry name" value="FlgEFG_subfam"/>
    <property type="match status" value="1"/>
</dbReference>
<name>A0ABW9XG77_9SPHN</name>
<evidence type="ECO:0000256" key="5">
    <source>
        <dbReference type="ARBA" id="ARBA00040228"/>
    </source>
</evidence>
<keyword evidence="10" id="KW-0282">Flagellum</keyword>
<evidence type="ECO:0000256" key="2">
    <source>
        <dbReference type="ARBA" id="ARBA00009677"/>
    </source>
</evidence>
<dbReference type="PANTHER" id="PTHR30435">
    <property type="entry name" value="FLAGELLAR PROTEIN"/>
    <property type="match status" value="1"/>
</dbReference>
<dbReference type="EMBL" id="JAAAPO010000005">
    <property type="protein sequence ID" value="NBC37496.1"/>
    <property type="molecule type" value="Genomic_DNA"/>
</dbReference>
<evidence type="ECO:0000256" key="1">
    <source>
        <dbReference type="ARBA" id="ARBA00004117"/>
    </source>
</evidence>
<evidence type="ECO:0000256" key="6">
    <source>
        <dbReference type="RuleBase" id="RU362116"/>
    </source>
</evidence>
<comment type="subunit">
    <text evidence="4 6">The basal body constitutes a major portion of the flagellar organelle and consists of five rings (E,L,P,S, and M) mounted on a central rod. The rod consists of about 26 subunits of FlgG in the distal portion, and FlgB, FlgC and FlgF are thought to build up the proximal portion of the rod with about 6 subunits each.</text>
</comment>
<feature type="domain" description="Flagellar basal-body/hook protein C-terminal" evidence="8">
    <location>
        <begin position="198"/>
        <end position="241"/>
    </location>
</feature>
<dbReference type="InterPro" id="IPR053967">
    <property type="entry name" value="LlgE_F_G-like_D1"/>
</dbReference>
<dbReference type="InterPro" id="IPR001444">
    <property type="entry name" value="Flag_bb_rod_N"/>
</dbReference>
<evidence type="ECO:0000313" key="10">
    <source>
        <dbReference type="EMBL" id="NBC37496.1"/>
    </source>
</evidence>
<dbReference type="Pfam" id="PF06429">
    <property type="entry name" value="Flg_bbr_C"/>
    <property type="match status" value="1"/>
</dbReference>
<protein>
    <recommendedName>
        <fullName evidence="5 6">Flagellar basal-body rod protein FlgF</fullName>
    </recommendedName>
</protein>
<proteinExistence type="inferred from homology"/>
<evidence type="ECO:0000259" key="7">
    <source>
        <dbReference type="Pfam" id="PF00460"/>
    </source>
</evidence>
<feature type="domain" description="Flagellar hook protein FlgE/F/G-like D1" evidence="9">
    <location>
        <begin position="81"/>
        <end position="145"/>
    </location>
</feature>
<sequence length="249" mass="25769">MDRLIYTAVSGMTDSMTRERVIASNMANAQTIGFRSEVIYATPVTLRGGPLEARAMADSEVRGVNMTGGTITPTGRKLDIAVDGNDLIAVQAQDGSEVYTRRGDLSISATGVLENGEGRPVIGNGGPITVPVDATVSIGPDGSVLVAQDGQPGLPPQPVDRIKLASPAGTQVQKGLDGLFRIAGGGTLPANADAKVIPGSVEQSNVDPGEVLVQMVQAQRLFDIRTKLIATAKEVDQSGTALMRMSGSS</sequence>
<organism evidence="10 11">
    <name type="scientific">Novosphingobium ovatum</name>
    <dbReference type="NCBI Taxonomy" id="1908523"/>
    <lineage>
        <taxon>Bacteria</taxon>
        <taxon>Pseudomonadati</taxon>
        <taxon>Pseudomonadota</taxon>
        <taxon>Alphaproteobacteria</taxon>
        <taxon>Sphingomonadales</taxon>
        <taxon>Sphingomonadaceae</taxon>
        <taxon>Novosphingobium</taxon>
    </lineage>
</organism>
<dbReference type="InterPro" id="IPR020013">
    <property type="entry name" value="Flagellar_FlgE/F/G"/>
</dbReference>
<dbReference type="InterPro" id="IPR037925">
    <property type="entry name" value="FlgE/F/G-like"/>
</dbReference>
<dbReference type="NCBIfam" id="NF009280">
    <property type="entry name" value="PRK12640.1"/>
    <property type="match status" value="1"/>
</dbReference>
<dbReference type="RefSeq" id="WP_161719604.1">
    <property type="nucleotide sequence ID" value="NZ_JAAAPO010000005.1"/>
</dbReference>
<feature type="domain" description="Flagellar basal body rod protein N-terminal" evidence="7">
    <location>
        <begin position="5"/>
        <end position="35"/>
    </location>
</feature>
<evidence type="ECO:0000259" key="8">
    <source>
        <dbReference type="Pfam" id="PF06429"/>
    </source>
</evidence>
<comment type="subcellular location">
    <subcellularLocation>
        <location evidence="1 6">Bacterial flagellum basal body</location>
    </subcellularLocation>
</comment>
<reference evidence="11" key="1">
    <citation type="submission" date="2020-01" db="EMBL/GenBank/DDBJ databases">
        <title>Sphingomonas sp. strain CSW-10.</title>
        <authorList>
            <person name="Chen W.-M."/>
        </authorList>
    </citation>
    <scope>NUCLEOTIDE SEQUENCE [LARGE SCALE GENOMIC DNA]</scope>
    <source>
        <strain evidence="11">FSY-8</strain>
    </source>
</reference>
<dbReference type="InterPro" id="IPR010930">
    <property type="entry name" value="Flg_bb/hook_C_dom"/>
</dbReference>
<evidence type="ECO:0000256" key="3">
    <source>
        <dbReference type="ARBA" id="ARBA00023143"/>
    </source>
</evidence>
<evidence type="ECO:0000259" key="9">
    <source>
        <dbReference type="Pfam" id="PF22692"/>
    </source>
</evidence>
<dbReference type="SUPFAM" id="SSF117143">
    <property type="entry name" value="Flagellar hook protein flgE"/>
    <property type="match status" value="1"/>
</dbReference>
<comment type="similarity">
    <text evidence="2 6">Belongs to the flagella basal body rod proteins family.</text>
</comment>
<dbReference type="Proteomes" id="UP000753724">
    <property type="component" value="Unassembled WGS sequence"/>
</dbReference>
<evidence type="ECO:0000313" key="11">
    <source>
        <dbReference type="Proteomes" id="UP000753724"/>
    </source>
</evidence>
<accession>A0ABW9XG77</accession>